<dbReference type="EnsemblPlants" id="TraesCS7B02G297400.1">
    <property type="protein sequence ID" value="TraesCS7B02G297400.1.cds1"/>
    <property type="gene ID" value="TraesCS7B02G297400"/>
</dbReference>
<reference evidence="3" key="2">
    <citation type="submission" date="2018-10" db="UniProtKB">
        <authorList>
            <consortium name="EnsemblPlants"/>
        </authorList>
    </citation>
    <scope>IDENTIFICATION</scope>
</reference>
<dbReference type="PANTHER" id="PTHR31672">
    <property type="entry name" value="BNACNNG10540D PROTEIN"/>
    <property type="match status" value="1"/>
</dbReference>
<reference evidence="3" key="1">
    <citation type="submission" date="2018-08" db="EMBL/GenBank/DDBJ databases">
        <authorList>
            <person name="Rossello M."/>
        </authorList>
    </citation>
    <scope>NUCLEOTIDE SEQUENCE [LARGE SCALE GENOMIC DNA]</scope>
    <source>
        <strain evidence="3">cv. Chinese Spring</strain>
    </source>
</reference>
<dbReference type="Gramene" id="TraesSYM7B03G04236680.1">
    <property type="protein sequence ID" value="TraesSYM7B03G04236680.1.CDS1"/>
    <property type="gene ID" value="TraesSYM7B03G04236680"/>
</dbReference>
<dbReference type="SUPFAM" id="SSF81383">
    <property type="entry name" value="F-box domain"/>
    <property type="match status" value="1"/>
</dbReference>
<dbReference type="InterPro" id="IPR050796">
    <property type="entry name" value="SCF_F-box_component"/>
</dbReference>
<name>A0A3B6SNV1_WHEAT</name>
<dbReference type="Gramene" id="TraesNOR7B03G04233080.1">
    <property type="protein sequence ID" value="TraesNOR7B03G04233080.1.CDS1"/>
    <property type="gene ID" value="TraesNOR7B03G04233080"/>
</dbReference>
<dbReference type="Pfam" id="PF12937">
    <property type="entry name" value="F-box-like"/>
    <property type="match status" value="1"/>
</dbReference>
<dbReference type="Gramene" id="TraesPARA_EIv1.0_2445750.1">
    <property type="protein sequence ID" value="TraesPARA_EIv1.0_2445750.1.CDS1"/>
    <property type="gene ID" value="TraesPARA_EIv1.0_2445750"/>
</dbReference>
<dbReference type="Gramene" id="TraesROB_scaffold_003131_01G000500.1">
    <property type="protein sequence ID" value="TraesROB_scaffold_003131_01G000500.1"/>
    <property type="gene ID" value="TraesROB_scaffold_003131_01G000500"/>
</dbReference>
<dbReference type="KEGG" id="taes:123161745"/>
<dbReference type="Gramene" id="TraesWEE_scaffold_020253_01G000100.1">
    <property type="protein sequence ID" value="TraesWEE_scaffold_020253_01G000100.1"/>
    <property type="gene ID" value="TraesWEE_scaffold_020253_01G000100"/>
</dbReference>
<organism evidence="3">
    <name type="scientific">Triticum aestivum</name>
    <name type="common">Wheat</name>
    <dbReference type="NCBI Taxonomy" id="4565"/>
    <lineage>
        <taxon>Eukaryota</taxon>
        <taxon>Viridiplantae</taxon>
        <taxon>Streptophyta</taxon>
        <taxon>Embryophyta</taxon>
        <taxon>Tracheophyta</taxon>
        <taxon>Spermatophyta</taxon>
        <taxon>Magnoliopsida</taxon>
        <taxon>Liliopsida</taxon>
        <taxon>Poales</taxon>
        <taxon>Poaceae</taxon>
        <taxon>BOP clade</taxon>
        <taxon>Pooideae</taxon>
        <taxon>Triticodae</taxon>
        <taxon>Triticeae</taxon>
        <taxon>Triticinae</taxon>
        <taxon>Triticum</taxon>
    </lineage>
</organism>
<dbReference type="InterPro" id="IPR001810">
    <property type="entry name" value="F-box_dom"/>
</dbReference>
<dbReference type="InterPro" id="IPR036047">
    <property type="entry name" value="F-box-like_dom_sf"/>
</dbReference>
<dbReference type="Pfam" id="PF07734">
    <property type="entry name" value="FBA_1"/>
    <property type="match status" value="1"/>
</dbReference>
<dbReference type="Gramene" id="TraesCLE_scaffold_029861_01G000100.1">
    <property type="protein sequence ID" value="TraesCLE_scaffold_029861_01G000100.1"/>
    <property type="gene ID" value="TraesCLE_scaffold_029861_01G000100"/>
</dbReference>
<evidence type="ECO:0000313" key="3">
    <source>
        <dbReference type="EnsemblPlants" id="TraesCS7B02G297400.1.cds1"/>
    </source>
</evidence>
<dbReference type="Gramene" id="TraesMAC7B03G04181990.1">
    <property type="protein sequence ID" value="TraesMAC7B03G04181990.1.CDS1"/>
    <property type="gene ID" value="TraesMAC7B03G04181990"/>
</dbReference>
<accession>A0A3B6SNV1</accession>
<dbReference type="PANTHER" id="PTHR31672:SF2">
    <property type="entry name" value="F-BOX DOMAIN-CONTAINING PROTEIN"/>
    <property type="match status" value="1"/>
</dbReference>
<sequence length="395" mass="44099">MADAAAAAAGATPLLRNLPDEIVLCEIFARLDPRSLIRCRAVRRAWRRATSTRRFLLAHHARQPALPIVADNGYRTFLAFDHRAAAADAQFHTVARLDESFSLELCCDGLLIVAKSGMLGNRARLTVCNPVTRQHASLPPLPDFNILGMYLHGPTGEYRLLLQWRGAMDWGDDSDCDSPTGKNGCYVFALGSDQPPRYIGLSEPKFSSAYFHGPARVRDSLHWCLFYRPGENPLEDCEAGRELVVFDTTAESFRQMRAPADPAKSFIFEMDDMLGIYCCNKAAEVVDIWVLPNYDSGVWDLKYRVALPITEIRGKLEGHDGEGYWYATVASGGGDMLLMVSFGFWLFYVDTDGKLVASFQDIYPSRHRLKQTLVPHDFFRTVKGQAVDASPFVSS</sequence>
<protein>
    <submittedName>
        <fullName evidence="3">Uncharacterized protein</fullName>
    </submittedName>
</protein>
<feature type="domain" description="F-box" evidence="2">
    <location>
        <begin position="16"/>
        <end position="53"/>
    </location>
</feature>
<dbReference type="GeneID" id="123161745"/>
<dbReference type="Gene3D" id="1.20.1280.50">
    <property type="match status" value="1"/>
</dbReference>
<gene>
    <name evidence="3" type="primary">LOC123161745</name>
</gene>
<dbReference type="Proteomes" id="UP000019116">
    <property type="component" value="Chromosome 7B"/>
</dbReference>
<dbReference type="AlphaFoldDB" id="A0A3B6SNV1"/>
<dbReference type="Gramene" id="TraesLDM7B03G04190460.1">
    <property type="protein sequence ID" value="TraesLDM7B03G04190460.1.CDS1"/>
    <property type="gene ID" value="TraesLDM7B03G04190460"/>
</dbReference>
<dbReference type="Gramene" id="TraesCS7B03G0800100.1">
    <property type="protein sequence ID" value="TraesCS7B03G0800100.1.CDS1"/>
    <property type="gene ID" value="TraesCS7B03G0800100"/>
</dbReference>
<evidence type="ECO:0000259" key="2">
    <source>
        <dbReference type="Pfam" id="PF12937"/>
    </source>
</evidence>
<dbReference type="Gramene" id="TraesSTA7B03G04183200.1">
    <property type="protein sequence ID" value="TraesSTA7B03G04183200.1.CDS1"/>
    <property type="gene ID" value="TraesSTA7B03G04183200"/>
</dbReference>
<dbReference type="Gramene" id="TraesARI7B03G04104400.1">
    <property type="protein sequence ID" value="TraesARI7B03G04104400.1.CDS1"/>
    <property type="gene ID" value="TraesARI7B03G04104400"/>
</dbReference>
<evidence type="ECO:0000259" key="1">
    <source>
        <dbReference type="Pfam" id="PF07734"/>
    </source>
</evidence>
<feature type="domain" description="F-box associated beta-propeller type 1" evidence="1">
    <location>
        <begin position="105"/>
        <end position="297"/>
    </location>
</feature>
<evidence type="ECO:0000313" key="4">
    <source>
        <dbReference type="Proteomes" id="UP000019116"/>
    </source>
</evidence>
<dbReference type="Gramene" id="TraesJAG7B03G04169570.1">
    <property type="protein sequence ID" value="TraesJAG7B03G04169570.1.CDS1"/>
    <property type="gene ID" value="TraesJAG7B03G04169570"/>
</dbReference>
<proteinExistence type="predicted"/>
<dbReference type="Gramene" id="TraesCAD_scaffold_024207_01G000100.1">
    <property type="protein sequence ID" value="TraesCAD_scaffold_024207_01G000100.1"/>
    <property type="gene ID" value="TraesCAD_scaffold_024207_01G000100"/>
</dbReference>
<dbReference type="Gramene" id="TraesJUL7B03G04226380.1">
    <property type="protein sequence ID" value="TraesJUL7B03G04226380.1.CDS1"/>
    <property type="gene ID" value="TraesJUL7B03G04226380"/>
</dbReference>
<dbReference type="STRING" id="4565.A0A3B6SNV1"/>
<keyword evidence="4" id="KW-1185">Reference proteome</keyword>
<dbReference type="InterPro" id="IPR006527">
    <property type="entry name" value="F-box-assoc_dom_typ1"/>
</dbReference>
<dbReference type="RefSeq" id="XP_044435479.1">
    <property type="nucleotide sequence ID" value="XM_044579544.1"/>
</dbReference>
<dbReference type="Gramene" id="TraesCS7B02G297400.1">
    <property type="protein sequence ID" value="TraesCS7B02G297400.1.cds1"/>
    <property type="gene ID" value="TraesCS7B02G297400"/>
</dbReference>